<feature type="site" description="Transition state stabilizer" evidence="5 8">
    <location>
        <position position="155"/>
    </location>
</feature>
<dbReference type="SMART" id="SM00855">
    <property type="entry name" value="PGAM"/>
    <property type="match status" value="1"/>
</dbReference>
<feature type="compositionally biased region" description="Basic residues" evidence="10">
    <location>
        <begin position="240"/>
        <end position="249"/>
    </location>
</feature>
<evidence type="ECO:0000256" key="4">
    <source>
        <dbReference type="ARBA" id="ARBA00023235"/>
    </source>
</evidence>
<evidence type="ECO:0000256" key="2">
    <source>
        <dbReference type="ARBA" id="ARBA00022432"/>
    </source>
</evidence>
<keyword evidence="2 5" id="KW-0312">Gluconeogenesis</keyword>
<dbReference type="RefSeq" id="WP_140622339.1">
    <property type="nucleotide sequence ID" value="NZ_VFRQ01000007.1"/>
</dbReference>
<name>A0A501W0A4_9BACT</name>
<keyword evidence="3 5" id="KW-0324">Glycolysis</keyword>
<dbReference type="EMBL" id="VFRQ01000007">
    <property type="protein sequence ID" value="TPE43393.1"/>
    <property type="molecule type" value="Genomic_DNA"/>
</dbReference>
<dbReference type="InterPro" id="IPR005952">
    <property type="entry name" value="Phosphogly_mut1"/>
</dbReference>
<evidence type="ECO:0000313" key="11">
    <source>
        <dbReference type="EMBL" id="TPE43393.1"/>
    </source>
</evidence>
<dbReference type="GO" id="GO:0006094">
    <property type="term" value="P:gluconeogenesis"/>
    <property type="evidence" value="ECO:0007669"/>
    <property type="project" value="UniProtKB-UniRule"/>
</dbReference>
<gene>
    <name evidence="5" type="primary">gpmA</name>
    <name evidence="11" type="ORF">FJM65_14910</name>
</gene>
<dbReference type="EC" id="5.4.2.11" evidence="5 9"/>
<dbReference type="Gene3D" id="3.40.50.1240">
    <property type="entry name" value="Phosphoglycerate mutase-like"/>
    <property type="match status" value="1"/>
</dbReference>
<feature type="region of interest" description="Disordered" evidence="10">
    <location>
        <begin position="212"/>
        <end position="249"/>
    </location>
</feature>
<dbReference type="Proteomes" id="UP000316727">
    <property type="component" value="Unassembled WGS sequence"/>
</dbReference>
<organism evidence="11 12">
    <name type="scientific">Pontibacter mangrovi</name>
    <dbReference type="NCBI Taxonomy" id="2589816"/>
    <lineage>
        <taxon>Bacteria</taxon>
        <taxon>Pseudomonadati</taxon>
        <taxon>Bacteroidota</taxon>
        <taxon>Cytophagia</taxon>
        <taxon>Cytophagales</taxon>
        <taxon>Hymenobacteraceae</taxon>
        <taxon>Pontibacter</taxon>
    </lineage>
</organism>
<evidence type="ECO:0000256" key="1">
    <source>
        <dbReference type="ARBA" id="ARBA00006717"/>
    </source>
</evidence>
<dbReference type="UniPathway" id="UPA00109">
    <property type="reaction ID" value="UER00186"/>
</dbReference>
<feature type="binding site" evidence="5 7">
    <location>
        <begin position="112"/>
        <end position="113"/>
    </location>
    <ligand>
        <name>substrate</name>
    </ligand>
</feature>
<feature type="active site" description="Tele-phosphohistidine intermediate" evidence="5 6">
    <location>
        <position position="9"/>
    </location>
</feature>
<dbReference type="NCBIfam" id="TIGR01258">
    <property type="entry name" value="pgm_1"/>
    <property type="match status" value="2"/>
</dbReference>
<dbReference type="InterPro" id="IPR001345">
    <property type="entry name" value="PG/BPGM_mutase_AS"/>
</dbReference>
<sequence>MALLVLIRHGQSQWNLENRFTGTVDVALTPHGRQEARLAGHHLKGIRFSVAYTSDLRRAQESLQIILKEIGQEHIPVYRNSALNERNYGDLQGLNKLETAEKYGAQQVMLWRRSFDVAPPHGESLKDTQQRVLRYYHSQIEPHLRQGENVLVVAHGNSLRALVMYLDQLSQDAISHYDLPTATPLVYTFDADLKKCIAPATIKTNDSTLVTRPPAVNKKLDPVIHHKREEGRDTKYAKGLGKRNRSKTN</sequence>
<dbReference type="InterPro" id="IPR013078">
    <property type="entry name" value="His_Pase_superF_clade-1"/>
</dbReference>
<dbReference type="OrthoDB" id="9782128at2"/>
<evidence type="ECO:0000256" key="10">
    <source>
        <dbReference type="SAM" id="MobiDB-lite"/>
    </source>
</evidence>
<evidence type="ECO:0000256" key="9">
    <source>
        <dbReference type="RuleBase" id="RU004512"/>
    </source>
</evidence>
<evidence type="ECO:0000256" key="6">
    <source>
        <dbReference type="PIRSR" id="PIRSR613078-1"/>
    </source>
</evidence>
<reference evidence="11 12" key="1">
    <citation type="submission" date="2019-06" db="EMBL/GenBank/DDBJ databases">
        <title>A novel bacterium of genus Pontibacter, isolated from marine sediment.</title>
        <authorList>
            <person name="Huang H."/>
            <person name="Mo K."/>
            <person name="Hu Y."/>
        </authorList>
    </citation>
    <scope>NUCLEOTIDE SEQUENCE [LARGE SCALE GENOMIC DNA]</scope>
    <source>
        <strain evidence="11 12">HB172049</strain>
    </source>
</reference>
<keyword evidence="4 5" id="KW-0413">Isomerase</keyword>
<protein>
    <recommendedName>
        <fullName evidence="5 9">2,3-bisphosphoglycerate-dependent phosphoglycerate mutase</fullName>
        <shortName evidence="5">BPG-dependent PGAM</shortName>
        <shortName evidence="5">PGAM</shortName>
        <shortName evidence="5">Phosphoglyceromutase</shortName>
        <shortName evidence="5">dPGM</shortName>
        <ecNumber evidence="5 9">5.4.2.11</ecNumber>
    </recommendedName>
</protein>
<feature type="binding site" evidence="5 7">
    <location>
        <position position="58"/>
    </location>
    <ligand>
        <name>substrate</name>
    </ligand>
</feature>
<evidence type="ECO:0000256" key="3">
    <source>
        <dbReference type="ARBA" id="ARBA00023152"/>
    </source>
</evidence>
<dbReference type="PROSITE" id="PS00175">
    <property type="entry name" value="PG_MUTASE"/>
    <property type="match status" value="1"/>
</dbReference>
<evidence type="ECO:0000256" key="5">
    <source>
        <dbReference type="HAMAP-Rule" id="MF_01039"/>
    </source>
</evidence>
<comment type="similarity">
    <text evidence="1 5">Belongs to the phosphoglycerate mutase family. BPG-dependent PGAM subfamily.</text>
</comment>
<feature type="binding site" evidence="5 7">
    <location>
        <begin position="21"/>
        <end position="22"/>
    </location>
    <ligand>
        <name>substrate</name>
    </ligand>
</feature>
<dbReference type="GO" id="GO:0006096">
    <property type="term" value="P:glycolytic process"/>
    <property type="evidence" value="ECO:0007669"/>
    <property type="project" value="UniProtKB-UniRule"/>
</dbReference>
<accession>A0A501W0A4</accession>
<feature type="binding site" evidence="5 7">
    <location>
        <position position="96"/>
    </location>
    <ligand>
        <name>substrate</name>
    </ligand>
</feature>
<comment type="caution">
    <text evidence="11">The sequence shown here is derived from an EMBL/GenBank/DDBJ whole genome shotgun (WGS) entry which is preliminary data.</text>
</comment>
<feature type="binding site" evidence="5 7">
    <location>
        <begin position="156"/>
        <end position="157"/>
    </location>
    <ligand>
        <name>substrate</name>
    </ligand>
</feature>
<dbReference type="InterPro" id="IPR029033">
    <property type="entry name" value="His_PPase_superfam"/>
</dbReference>
<evidence type="ECO:0000256" key="8">
    <source>
        <dbReference type="PIRSR" id="PIRSR613078-3"/>
    </source>
</evidence>
<proteinExistence type="inferred from homology"/>
<feature type="active site" description="Proton donor/acceptor" evidence="5 6">
    <location>
        <position position="85"/>
    </location>
</feature>
<comment type="function">
    <text evidence="5 9">Catalyzes the interconversion of 2-phosphoglycerate and 3-phosphoglycerate.</text>
</comment>
<dbReference type="PANTHER" id="PTHR11931">
    <property type="entry name" value="PHOSPHOGLYCERATE MUTASE"/>
    <property type="match status" value="1"/>
</dbReference>
<dbReference type="HAMAP" id="MF_01039">
    <property type="entry name" value="PGAM_GpmA"/>
    <property type="match status" value="1"/>
</dbReference>
<dbReference type="CDD" id="cd07067">
    <property type="entry name" value="HP_PGM_like"/>
    <property type="match status" value="1"/>
</dbReference>
<dbReference type="SUPFAM" id="SSF53254">
    <property type="entry name" value="Phosphoglycerate mutase-like"/>
    <property type="match status" value="1"/>
</dbReference>
<evidence type="ECO:0000313" key="12">
    <source>
        <dbReference type="Proteomes" id="UP000316727"/>
    </source>
</evidence>
<comment type="pathway">
    <text evidence="5 9">Carbohydrate degradation; glycolysis; pyruvate from D-glyceraldehyde 3-phosphate: step 3/5.</text>
</comment>
<feature type="binding site" evidence="5 7">
    <location>
        <begin position="8"/>
        <end position="15"/>
    </location>
    <ligand>
        <name>substrate</name>
    </ligand>
</feature>
<feature type="binding site" evidence="5 7">
    <location>
        <begin position="85"/>
        <end position="88"/>
    </location>
    <ligand>
        <name>substrate</name>
    </ligand>
</feature>
<feature type="compositionally biased region" description="Basic and acidic residues" evidence="10">
    <location>
        <begin position="218"/>
        <end position="236"/>
    </location>
</feature>
<dbReference type="Pfam" id="PF00300">
    <property type="entry name" value="His_Phos_1"/>
    <property type="match status" value="1"/>
</dbReference>
<dbReference type="AlphaFoldDB" id="A0A501W0A4"/>
<comment type="catalytic activity">
    <reaction evidence="5 9">
        <text>(2R)-2-phosphoglycerate = (2R)-3-phosphoglycerate</text>
        <dbReference type="Rhea" id="RHEA:15901"/>
        <dbReference type="ChEBI" id="CHEBI:58272"/>
        <dbReference type="ChEBI" id="CHEBI:58289"/>
        <dbReference type="EC" id="5.4.2.11"/>
    </reaction>
</comment>
<keyword evidence="12" id="KW-1185">Reference proteome</keyword>
<evidence type="ECO:0000256" key="7">
    <source>
        <dbReference type="PIRSR" id="PIRSR613078-2"/>
    </source>
</evidence>
<dbReference type="GO" id="GO:0004619">
    <property type="term" value="F:phosphoglycerate mutase activity"/>
    <property type="evidence" value="ECO:0007669"/>
    <property type="project" value="UniProtKB-UniRule"/>
</dbReference>